<dbReference type="GO" id="GO:0030686">
    <property type="term" value="C:90S preribosome"/>
    <property type="evidence" value="ECO:0007669"/>
    <property type="project" value="TreeGrafter"/>
</dbReference>
<feature type="compositionally biased region" description="Low complexity" evidence="10">
    <location>
        <begin position="331"/>
        <end position="344"/>
    </location>
</feature>
<evidence type="ECO:0000256" key="4">
    <source>
        <dbReference type="ARBA" id="ARBA00022552"/>
    </source>
</evidence>
<evidence type="ECO:0000256" key="7">
    <source>
        <dbReference type="ARBA" id="ARBA00023274"/>
    </source>
</evidence>
<dbReference type="Proteomes" id="UP000714275">
    <property type="component" value="Unassembled WGS sequence"/>
</dbReference>
<feature type="compositionally biased region" description="Acidic residues" evidence="10">
    <location>
        <begin position="24"/>
        <end position="44"/>
    </location>
</feature>
<comment type="similarity">
    <text evidence="2 9">Belongs to the RRP36 family.</text>
</comment>
<keyword evidence="5" id="KW-0175">Coiled coil</keyword>
<sequence>MGLWNDDDDDADADAPRVVQWADSQDEDSQGLEEEETDDDDDTDAIPAKPSRDLRSLEDDLSSLPLGMLRKAQRALSQTRALTDSESESESDAPSEGDAYQTDDERPRSTTSKGKDQDKEHPDKHSKPRKDLAKRSSKHAPTEITSKRPITRRRTVIESKAPIPRDPRFLHITGTYDPQKFKSQYTFLSTLHTSELSTLRSNLSLARKLLLNSPKDLRAAREREVGRLELAVKRAESGVNRDKREKVEMEALERVGREEREKRKKGKAGWWMKSGEKKELLMKARYDAIASSGGKRAVKKAIEKKQKKQSQKEKRSRPFPAPARTHSNPQNTSISTGSNNINIGSGNGQKRARFTLDEERTQPSKKRRKF</sequence>
<dbReference type="PANTHER" id="PTHR21738:SF0">
    <property type="entry name" value="RIBOSOMAL RNA PROCESSING PROTEIN 36 HOMOLOG"/>
    <property type="match status" value="1"/>
</dbReference>
<feature type="region of interest" description="Disordered" evidence="10">
    <location>
        <begin position="289"/>
        <end position="370"/>
    </location>
</feature>
<keyword evidence="7 9" id="KW-0687">Ribonucleoprotein</keyword>
<accession>A0A9P6ZLB3</accession>
<evidence type="ECO:0000256" key="3">
    <source>
        <dbReference type="ARBA" id="ARBA00022517"/>
    </source>
</evidence>
<dbReference type="GO" id="GO:0000462">
    <property type="term" value="P:maturation of SSU-rRNA from tricistronic rRNA transcript (SSU-rRNA, 5.8S rRNA, LSU-rRNA)"/>
    <property type="evidence" value="ECO:0007669"/>
    <property type="project" value="TreeGrafter"/>
</dbReference>
<protein>
    <recommendedName>
        <fullName evidence="9">rRNA biogenesis protein RRP36</fullName>
    </recommendedName>
</protein>
<evidence type="ECO:0000256" key="10">
    <source>
        <dbReference type="SAM" id="MobiDB-lite"/>
    </source>
</evidence>
<evidence type="ECO:0000256" key="5">
    <source>
        <dbReference type="ARBA" id="ARBA00023054"/>
    </source>
</evidence>
<comment type="caution">
    <text evidence="11">The sequence shown here is derived from an EMBL/GenBank/DDBJ whole genome shotgun (WGS) entry which is preliminary data.</text>
</comment>
<evidence type="ECO:0000313" key="11">
    <source>
        <dbReference type="EMBL" id="KAG1770903.1"/>
    </source>
</evidence>
<comment type="function">
    <text evidence="8 9">Component of the 90S pre-ribosome involved in the maturation of rRNAs. Required for early cleavages of the pre-RNAs in the 40S ribosomal subunit maturation pathway.</text>
</comment>
<organism evidence="11 12">
    <name type="scientific">Suillus placidus</name>
    <dbReference type="NCBI Taxonomy" id="48579"/>
    <lineage>
        <taxon>Eukaryota</taxon>
        <taxon>Fungi</taxon>
        <taxon>Dikarya</taxon>
        <taxon>Basidiomycota</taxon>
        <taxon>Agaricomycotina</taxon>
        <taxon>Agaricomycetes</taxon>
        <taxon>Agaricomycetidae</taxon>
        <taxon>Boletales</taxon>
        <taxon>Suillineae</taxon>
        <taxon>Suillaceae</taxon>
        <taxon>Suillus</taxon>
    </lineage>
</organism>
<keyword evidence="12" id="KW-1185">Reference proteome</keyword>
<dbReference type="AlphaFoldDB" id="A0A9P6ZLB3"/>
<keyword evidence="4 9" id="KW-0698">rRNA processing</keyword>
<feature type="compositionally biased region" description="Acidic residues" evidence="10">
    <location>
        <begin position="1"/>
        <end position="13"/>
    </location>
</feature>
<dbReference type="OrthoDB" id="448446at2759"/>
<feature type="compositionally biased region" description="Basic residues" evidence="10">
    <location>
        <begin position="305"/>
        <end position="317"/>
    </location>
</feature>
<feature type="compositionally biased region" description="Basic and acidic residues" evidence="10">
    <location>
        <begin position="103"/>
        <end position="134"/>
    </location>
</feature>
<evidence type="ECO:0000256" key="8">
    <source>
        <dbReference type="ARBA" id="ARBA00025053"/>
    </source>
</evidence>
<dbReference type="Pfam" id="PF06102">
    <property type="entry name" value="RRP36"/>
    <property type="match status" value="1"/>
</dbReference>
<evidence type="ECO:0000256" key="2">
    <source>
        <dbReference type="ARBA" id="ARBA00009418"/>
    </source>
</evidence>
<comment type="subunit">
    <text evidence="9">Associates with 90S and pre-40S pre-ribosomal particles.</text>
</comment>
<keyword evidence="6 9" id="KW-0539">Nucleus</keyword>
<dbReference type="PANTHER" id="PTHR21738">
    <property type="entry name" value="RIBOSOMAL RNA PROCESSING PROTEIN 36 HOMOLOG"/>
    <property type="match status" value="1"/>
</dbReference>
<feature type="compositionally biased region" description="Polar residues" evidence="10">
    <location>
        <begin position="75"/>
        <end position="84"/>
    </location>
</feature>
<evidence type="ECO:0000256" key="9">
    <source>
        <dbReference type="RuleBase" id="RU368027"/>
    </source>
</evidence>
<feature type="compositionally biased region" description="Acidic residues" evidence="10">
    <location>
        <begin position="85"/>
        <end position="95"/>
    </location>
</feature>
<dbReference type="InterPro" id="IPR009292">
    <property type="entry name" value="RRP36"/>
</dbReference>
<proteinExistence type="inferred from homology"/>
<feature type="region of interest" description="Disordered" evidence="10">
    <location>
        <begin position="1"/>
        <end position="60"/>
    </location>
</feature>
<reference evidence="11" key="1">
    <citation type="journal article" date="2020" name="New Phytol.">
        <title>Comparative genomics reveals dynamic genome evolution in host specialist ectomycorrhizal fungi.</title>
        <authorList>
            <person name="Lofgren L.A."/>
            <person name="Nguyen N.H."/>
            <person name="Vilgalys R."/>
            <person name="Ruytinx J."/>
            <person name="Liao H.L."/>
            <person name="Branco S."/>
            <person name="Kuo A."/>
            <person name="LaButti K."/>
            <person name="Lipzen A."/>
            <person name="Andreopoulos W."/>
            <person name="Pangilinan J."/>
            <person name="Riley R."/>
            <person name="Hundley H."/>
            <person name="Na H."/>
            <person name="Barry K."/>
            <person name="Grigoriev I.V."/>
            <person name="Stajich J.E."/>
            <person name="Kennedy P.G."/>
        </authorList>
    </citation>
    <scope>NUCLEOTIDE SEQUENCE</scope>
    <source>
        <strain evidence="11">DOB743</strain>
    </source>
</reference>
<keyword evidence="3 9" id="KW-0690">Ribosome biogenesis</keyword>
<dbReference type="EMBL" id="JABBWD010000062">
    <property type="protein sequence ID" value="KAG1770903.1"/>
    <property type="molecule type" value="Genomic_DNA"/>
</dbReference>
<gene>
    <name evidence="11" type="ORF">EV702DRAFT_1181571</name>
</gene>
<name>A0A9P6ZLB3_9AGAM</name>
<feature type="region of interest" description="Disordered" evidence="10">
    <location>
        <begin position="72"/>
        <end position="162"/>
    </location>
</feature>
<evidence type="ECO:0000313" key="12">
    <source>
        <dbReference type="Proteomes" id="UP000714275"/>
    </source>
</evidence>
<evidence type="ECO:0000256" key="6">
    <source>
        <dbReference type="ARBA" id="ARBA00023242"/>
    </source>
</evidence>
<evidence type="ECO:0000256" key="1">
    <source>
        <dbReference type="ARBA" id="ARBA00004604"/>
    </source>
</evidence>
<dbReference type="GO" id="GO:0005730">
    <property type="term" value="C:nucleolus"/>
    <property type="evidence" value="ECO:0007669"/>
    <property type="project" value="UniProtKB-SubCell"/>
</dbReference>
<comment type="subcellular location">
    <subcellularLocation>
        <location evidence="1 9">Nucleus</location>
        <location evidence="1 9">Nucleolus</location>
    </subcellularLocation>
</comment>